<dbReference type="Proteomes" id="UP000255423">
    <property type="component" value="Unassembled WGS sequence"/>
</dbReference>
<evidence type="ECO:0000313" key="12">
    <source>
        <dbReference type="Proteomes" id="UP000255423"/>
    </source>
</evidence>
<name>A0A380S5P6_FIBSU</name>
<evidence type="ECO:0000256" key="2">
    <source>
        <dbReference type="ARBA" id="ARBA00022448"/>
    </source>
</evidence>
<keyword evidence="7 9" id="KW-0472">Membrane</keyword>
<keyword evidence="6 9" id="KW-1133">Transmembrane helix</keyword>
<protein>
    <submittedName>
        <fullName evidence="11">Biopolymer transport protein ExbB</fullName>
    </submittedName>
</protein>
<evidence type="ECO:0000256" key="5">
    <source>
        <dbReference type="ARBA" id="ARBA00022927"/>
    </source>
</evidence>
<evidence type="ECO:0000256" key="9">
    <source>
        <dbReference type="SAM" id="Phobius"/>
    </source>
</evidence>
<dbReference type="OMA" id="HAIRDSW"/>
<organism evidence="11 12">
    <name type="scientific">Fibrobacter succinogenes</name>
    <name type="common">Bacteroides succinogenes</name>
    <dbReference type="NCBI Taxonomy" id="833"/>
    <lineage>
        <taxon>Bacteria</taxon>
        <taxon>Pseudomonadati</taxon>
        <taxon>Fibrobacterota</taxon>
        <taxon>Fibrobacteria</taxon>
        <taxon>Fibrobacterales</taxon>
        <taxon>Fibrobacteraceae</taxon>
        <taxon>Fibrobacter</taxon>
    </lineage>
</organism>
<comment type="similarity">
    <text evidence="8">Belongs to the exbB/tolQ family.</text>
</comment>
<reference evidence="11 12" key="1">
    <citation type="submission" date="2017-08" db="EMBL/GenBank/DDBJ databases">
        <authorList>
            <person name="de Groot N.N."/>
        </authorList>
    </citation>
    <scope>NUCLEOTIDE SEQUENCE [LARGE SCALE GENOMIC DNA]</scope>
    <source>
        <strain evidence="11 12">HM2</strain>
    </source>
</reference>
<keyword evidence="5 8" id="KW-0653">Protein transport</keyword>
<keyword evidence="4 9" id="KW-0812">Transmembrane</keyword>
<dbReference type="GO" id="GO:0005886">
    <property type="term" value="C:plasma membrane"/>
    <property type="evidence" value="ECO:0007669"/>
    <property type="project" value="UniProtKB-SubCell"/>
</dbReference>
<evidence type="ECO:0000256" key="7">
    <source>
        <dbReference type="ARBA" id="ARBA00023136"/>
    </source>
</evidence>
<keyword evidence="2 8" id="KW-0813">Transport</keyword>
<gene>
    <name evidence="11" type="ORF">SAMN05661053_1699</name>
</gene>
<evidence type="ECO:0000256" key="6">
    <source>
        <dbReference type="ARBA" id="ARBA00022989"/>
    </source>
</evidence>
<evidence type="ECO:0000256" key="1">
    <source>
        <dbReference type="ARBA" id="ARBA00004651"/>
    </source>
</evidence>
<dbReference type="PANTHER" id="PTHR30625">
    <property type="entry name" value="PROTEIN TOLQ"/>
    <property type="match status" value="1"/>
</dbReference>
<feature type="transmembrane region" description="Helical" evidence="9">
    <location>
        <begin position="13"/>
        <end position="39"/>
    </location>
</feature>
<dbReference type="RefSeq" id="WP_014546407.1">
    <property type="nucleotide sequence ID" value="NZ_UHJL01000002.1"/>
</dbReference>
<feature type="domain" description="MotA/TolQ/ExbB proton channel" evidence="10">
    <location>
        <begin position="51"/>
        <end position="164"/>
    </location>
</feature>
<sequence length="188" mass="20624">MNFILDFVKQGGYIGYILVALNFIGYAIIIWKVISLIVFNKTVQPRLTDKVIHRVVTCNTDHHIITESIRTEIGLAFSPLTKGLTTVENIASISPMLGLLGTVVGIFNAFTVIAASGLDDPSAFATGIKFALVTTVLGLVVAIPHVIAFNYLNARMEQEQDEVENQVLLHLGKTLQERDAKRTESRNG</sequence>
<evidence type="ECO:0000256" key="4">
    <source>
        <dbReference type="ARBA" id="ARBA00022692"/>
    </source>
</evidence>
<dbReference type="PANTHER" id="PTHR30625:SF15">
    <property type="entry name" value="BIOPOLYMER TRANSPORT PROTEIN EXBB"/>
    <property type="match status" value="1"/>
</dbReference>
<evidence type="ECO:0000256" key="8">
    <source>
        <dbReference type="RuleBase" id="RU004057"/>
    </source>
</evidence>
<evidence type="ECO:0000313" key="11">
    <source>
        <dbReference type="EMBL" id="SUQ24303.1"/>
    </source>
</evidence>
<dbReference type="EMBL" id="UHJL01000002">
    <property type="protein sequence ID" value="SUQ24303.1"/>
    <property type="molecule type" value="Genomic_DNA"/>
</dbReference>
<feature type="transmembrane region" description="Helical" evidence="9">
    <location>
        <begin position="130"/>
        <end position="152"/>
    </location>
</feature>
<accession>A0A380S5P6</accession>
<keyword evidence="3" id="KW-1003">Cell membrane</keyword>
<dbReference type="AlphaFoldDB" id="A0A380S5P6"/>
<comment type="subcellular location">
    <subcellularLocation>
        <location evidence="1">Cell membrane</location>
        <topology evidence="1">Multi-pass membrane protein</topology>
    </subcellularLocation>
    <subcellularLocation>
        <location evidence="8">Membrane</location>
        <topology evidence="8">Multi-pass membrane protein</topology>
    </subcellularLocation>
</comment>
<dbReference type="InterPro" id="IPR002898">
    <property type="entry name" value="MotA_ExbB_proton_chnl"/>
</dbReference>
<dbReference type="Pfam" id="PF01618">
    <property type="entry name" value="MotA_ExbB"/>
    <property type="match status" value="1"/>
</dbReference>
<evidence type="ECO:0000259" key="10">
    <source>
        <dbReference type="Pfam" id="PF01618"/>
    </source>
</evidence>
<proteinExistence type="inferred from homology"/>
<dbReference type="InterPro" id="IPR050790">
    <property type="entry name" value="ExbB/TolQ_transport"/>
</dbReference>
<feature type="transmembrane region" description="Helical" evidence="9">
    <location>
        <begin position="97"/>
        <end position="118"/>
    </location>
</feature>
<evidence type="ECO:0000256" key="3">
    <source>
        <dbReference type="ARBA" id="ARBA00022475"/>
    </source>
</evidence>
<dbReference type="GO" id="GO:0017038">
    <property type="term" value="P:protein import"/>
    <property type="evidence" value="ECO:0007669"/>
    <property type="project" value="TreeGrafter"/>
</dbReference>